<organism evidence="2 3">
    <name type="scientific">Desulfovibrio piger</name>
    <dbReference type="NCBI Taxonomy" id="901"/>
    <lineage>
        <taxon>Bacteria</taxon>
        <taxon>Pseudomonadati</taxon>
        <taxon>Thermodesulfobacteriota</taxon>
        <taxon>Desulfovibrionia</taxon>
        <taxon>Desulfovibrionales</taxon>
        <taxon>Desulfovibrionaceae</taxon>
        <taxon>Desulfovibrio</taxon>
    </lineage>
</organism>
<comment type="caution">
    <text evidence="2">The sequence shown here is derived from an EMBL/GenBank/DDBJ whole genome shotgun (WGS) entry which is preliminary data.</text>
</comment>
<dbReference type="CDD" id="cd07890">
    <property type="entry name" value="CYTH-like_AC_IV-like"/>
    <property type="match status" value="1"/>
</dbReference>
<dbReference type="SUPFAM" id="SSF55154">
    <property type="entry name" value="CYTH-like phosphatases"/>
    <property type="match status" value="1"/>
</dbReference>
<dbReference type="PANTHER" id="PTHR21028">
    <property type="entry name" value="SI:CH211-156B7.4"/>
    <property type="match status" value="1"/>
</dbReference>
<reference evidence="2 3" key="1">
    <citation type="submission" date="2020-04" db="EMBL/GenBank/DDBJ databases">
        <authorList>
            <person name="Hitch T.C.A."/>
            <person name="Wylensek D."/>
            <person name="Clavel T."/>
        </authorList>
    </citation>
    <scope>NUCLEOTIDE SEQUENCE [LARGE SCALE GENOMIC DNA]</scope>
    <source>
        <strain evidence="2 3">PG-251-APC-1</strain>
    </source>
</reference>
<dbReference type="InterPro" id="IPR008173">
    <property type="entry name" value="Adenylyl_cyclase_CyaB"/>
</dbReference>
<accession>A0A848CFN5</accession>
<proteinExistence type="predicted"/>
<feature type="domain" description="CYTH" evidence="1">
    <location>
        <begin position="2"/>
        <end position="172"/>
    </location>
</feature>
<dbReference type="PROSITE" id="PS51707">
    <property type="entry name" value="CYTH"/>
    <property type="match status" value="1"/>
</dbReference>
<protein>
    <submittedName>
        <fullName evidence="2">Class IV adenylate cyclase</fullName>
    </submittedName>
</protein>
<dbReference type="RefSeq" id="WP_168935729.1">
    <property type="nucleotide sequence ID" value="NZ_CAJKMX010000010.1"/>
</dbReference>
<evidence type="ECO:0000313" key="3">
    <source>
        <dbReference type="Proteomes" id="UP000522333"/>
    </source>
</evidence>
<sequence>MALEIERKYLEVDFDSLRRRLRQCGAQGGDVHLERNRIYDLPDGSLRAGHHLLRLRSQEWPDHAQNVLTLKLPPVSAPDAAFKVREERETPVTDAAQMHGILEGLGYVVRACYEKIRETWTLEHTSIDMDIVPFARVVELEGPEEEILRLEALLGLDDVPVSTQSYHYLHQEWRQRNNLPPDLSFVFTPEELARWRRDLGLPTVEDSPHGR</sequence>
<dbReference type="InterPro" id="IPR023577">
    <property type="entry name" value="CYTH_domain"/>
</dbReference>
<dbReference type="Gene3D" id="2.40.320.10">
    <property type="entry name" value="Hypothetical Protein Pfu-838710-001"/>
    <property type="match status" value="1"/>
</dbReference>
<dbReference type="PANTHER" id="PTHR21028:SF2">
    <property type="entry name" value="CYTH DOMAIN-CONTAINING PROTEIN"/>
    <property type="match status" value="1"/>
</dbReference>
<name>A0A848CFN5_9BACT</name>
<dbReference type="Pfam" id="PF01928">
    <property type="entry name" value="CYTH"/>
    <property type="match status" value="1"/>
</dbReference>
<dbReference type="InterPro" id="IPR033469">
    <property type="entry name" value="CYTH-like_dom_sf"/>
</dbReference>
<dbReference type="SMART" id="SM01118">
    <property type="entry name" value="CYTH"/>
    <property type="match status" value="1"/>
</dbReference>
<evidence type="ECO:0000313" key="2">
    <source>
        <dbReference type="EMBL" id="NME52364.1"/>
    </source>
</evidence>
<dbReference type="EMBL" id="JABAFY010000024">
    <property type="protein sequence ID" value="NME52364.1"/>
    <property type="molecule type" value="Genomic_DNA"/>
</dbReference>
<evidence type="ECO:0000259" key="1">
    <source>
        <dbReference type="PROSITE" id="PS51707"/>
    </source>
</evidence>
<gene>
    <name evidence="2" type="ORF">HF854_07445</name>
</gene>
<dbReference type="AlphaFoldDB" id="A0A848CFN5"/>
<dbReference type="Proteomes" id="UP000522333">
    <property type="component" value="Unassembled WGS sequence"/>
</dbReference>